<dbReference type="SUPFAM" id="SSF56091">
    <property type="entry name" value="DNA ligase/mRNA capping enzyme, catalytic domain"/>
    <property type="match status" value="1"/>
</dbReference>
<feature type="binding site" evidence="12">
    <location>
        <position position="437"/>
    </location>
    <ligand>
        <name>Zn(2+)</name>
        <dbReference type="ChEBI" id="CHEBI:29105"/>
    </ligand>
</feature>
<dbReference type="Gene3D" id="2.40.50.140">
    <property type="entry name" value="Nucleic acid-binding proteins"/>
    <property type="match status" value="1"/>
</dbReference>
<keyword evidence="4 12" id="KW-0479">Metal-binding</keyword>
<feature type="binding site" evidence="12">
    <location>
        <begin position="45"/>
        <end position="49"/>
    </location>
    <ligand>
        <name>NAD(+)</name>
        <dbReference type="ChEBI" id="CHEBI:57540"/>
    </ligand>
</feature>
<evidence type="ECO:0000256" key="12">
    <source>
        <dbReference type="HAMAP-Rule" id="MF_01588"/>
    </source>
</evidence>
<dbReference type="InterPro" id="IPR012340">
    <property type="entry name" value="NA-bd_OB-fold"/>
</dbReference>
<dbReference type="Pfam" id="PF03120">
    <property type="entry name" value="OB_DNA_ligase"/>
    <property type="match status" value="1"/>
</dbReference>
<feature type="binding site" evidence="12">
    <location>
        <position position="151"/>
    </location>
    <ligand>
        <name>NAD(+)</name>
        <dbReference type="ChEBI" id="CHEBI:57540"/>
    </ligand>
</feature>
<dbReference type="SUPFAM" id="SSF52113">
    <property type="entry name" value="BRCT domain"/>
    <property type="match status" value="1"/>
</dbReference>
<dbReference type="Gene3D" id="3.30.470.30">
    <property type="entry name" value="DNA ligase/mRNA capping enzyme"/>
    <property type="match status" value="1"/>
</dbReference>
<dbReference type="RefSeq" id="WP_201635309.1">
    <property type="nucleotide sequence ID" value="NZ_CP068046.1"/>
</dbReference>
<keyword evidence="7 12" id="KW-0460">Magnesium</keyword>
<dbReference type="SMART" id="SM00532">
    <property type="entry name" value="LIGANc"/>
    <property type="match status" value="1"/>
</dbReference>
<evidence type="ECO:0000313" key="14">
    <source>
        <dbReference type="EMBL" id="QQR40191.1"/>
    </source>
</evidence>
<dbReference type="InterPro" id="IPR004149">
    <property type="entry name" value="Znf_DNAligase_C4"/>
</dbReference>
<dbReference type="SUPFAM" id="SSF50249">
    <property type="entry name" value="Nucleic acid-binding proteins"/>
    <property type="match status" value="1"/>
</dbReference>
<dbReference type="InterPro" id="IPR036420">
    <property type="entry name" value="BRCT_dom_sf"/>
</dbReference>
<dbReference type="Gene3D" id="3.40.50.10190">
    <property type="entry name" value="BRCT domain"/>
    <property type="match status" value="1"/>
</dbReference>
<gene>
    <name evidence="12 14" type="primary">ligA</name>
    <name evidence="14" type="ORF">JI748_04045</name>
</gene>
<feature type="binding site" evidence="12">
    <location>
        <position position="329"/>
    </location>
    <ligand>
        <name>NAD(+)</name>
        <dbReference type="ChEBI" id="CHEBI:57540"/>
    </ligand>
</feature>
<evidence type="ECO:0000256" key="2">
    <source>
        <dbReference type="ARBA" id="ARBA00022598"/>
    </source>
</evidence>
<keyword evidence="8 12" id="KW-0520">NAD</keyword>
<feature type="active site" description="N6-AMP-lysine intermediate" evidence="12">
    <location>
        <position position="130"/>
    </location>
</feature>
<dbReference type="Gene3D" id="1.10.287.610">
    <property type="entry name" value="Helix hairpin bin"/>
    <property type="match status" value="1"/>
</dbReference>
<evidence type="ECO:0000256" key="3">
    <source>
        <dbReference type="ARBA" id="ARBA00022705"/>
    </source>
</evidence>
<comment type="similarity">
    <text evidence="12">Belongs to the NAD-dependent DNA ligase family. LigA subfamily.</text>
</comment>
<feature type="binding site" evidence="12">
    <location>
        <position position="434"/>
    </location>
    <ligand>
        <name>Zn(2+)</name>
        <dbReference type="ChEBI" id="CHEBI:29105"/>
    </ligand>
</feature>
<dbReference type="InterPro" id="IPR001679">
    <property type="entry name" value="DNA_ligase"/>
</dbReference>
<dbReference type="Pfam" id="PF00533">
    <property type="entry name" value="BRCT"/>
    <property type="match status" value="1"/>
</dbReference>
<dbReference type="EC" id="6.5.1.2" evidence="12"/>
<dbReference type="InterPro" id="IPR001357">
    <property type="entry name" value="BRCT_dom"/>
</dbReference>
<keyword evidence="6 12" id="KW-0862">Zinc</keyword>
<name>A0ABX7C7U6_9HYPH</name>
<feature type="binding site" evidence="12">
    <location>
        <position position="305"/>
    </location>
    <ligand>
        <name>NAD(+)</name>
        <dbReference type="ChEBI" id="CHEBI:57540"/>
    </ligand>
</feature>
<dbReference type="Pfam" id="PF01653">
    <property type="entry name" value="DNA_ligase_aden"/>
    <property type="match status" value="1"/>
</dbReference>
<accession>A0ABX7C7U6</accession>
<feature type="binding site" evidence="12">
    <location>
        <position position="464"/>
    </location>
    <ligand>
        <name>Zn(2+)</name>
        <dbReference type="ChEBI" id="CHEBI:29105"/>
    </ligand>
</feature>
<evidence type="ECO:0000256" key="7">
    <source>
        <dbReference type="ARBA" id="ARBA00022842"/>
    </source>
</evidence>
<evidence type="ECO:0000256" key="6">
    <source>
        <dbReference type="ARBA" id="ARBA00022833"/>
    </source>
</evidence>
<evidence type="ECO:0000256" key="5">
    <source>
        <dbReference type="ARBA" id="ARBA00022763"/>
    </source>
</evidence>
<evidence type="ECO:0000313" key="15">
    <source>
        <dbReference type="Proteomes" id="UP000595857"/>
    </source>
</evidence>
<dbReference type="PANTHER" id="PTHR23389">
    <property type="entry name" value="CHROMOSOME TRANSMISSION FIDELITY FACTOR 18"/>
    <property type="match status" value="1"/>
</dbReference>
<feature type="binding site" evidence="12">
    <location>
        <begin position="94"/>
        <end position="95"/>
    </location>
    <ligand>
        <name>NAD(+)</name>
        <dbReference type="ChEBI" id="CHEBI:57540"/>
    </ligand>
</feature>
<dbReference type="InterPro" id="IPR013839">
    <property type="entry name" value="DNAligase_adenylation"/>
</dbReference>
<dbReference type="PIRSF" id="PIRSF001604">
    <property type="entry name" value="LigA"/>
    <property type="match status" value="1"/>
</dbReference>
<evidence type="ECO:0000256" key="9">
    <source>
        <dbReference type="ARBA" id="ARBA00023204"/>
    </source>
</evidence>
<evidence type="ECO:0000256" key="10">
    <source>
        <dbReference type="ARBA" id="ARBA00023211"/>
    </source>
</evidence>
<dbReference type="InterPro" id="IPR041663">
    <property type="entry name" value="DisA/LigA_HHH"/>
</dbReference>
<reference evidence="14 15" key="1">
    <citation type="submission" date="2021-01" db="EMBL/GenBank/DDBJ databases">
        <title>Genome seq and assembly of Devosia sp. LEGU1.</title>
        <authorList>
            <person name="Chhetri G."/>
        </authorList>
    </citation>
    <scope>NUCLEOTIDE SEQUENCE [LARGE SCALE GENOMIC DNA]</scope>
    <source>
        <strain evidence="14 15">LEGU1</strain>
    </source>
</reference>
<feature type="domain" description="BRCT" evidence="13">
    <location>
        <begin position="659"/>
        <end position="737"/>
    </location>
</feature>
<comment type="catalytic activity">
    <reaction evidence="11 12">
        <text>NAD(+) + (deoxyribonucleotide)n-3'-hydroxyl + 5'-phospho-(deoxyribonucleotide)m = (deoxyribonucleotide)n+m + AMP + beta-nicotinamide D-nucleotide.</text>
        <dbReference type="EC" id="6.5.1.2"/>
    </reaction>
</comment>
<comment type="cofactor">
    <cofactor evidence="12">
        <name>Mg(2+)</name>
        <dbReference type="ChEBI" id="CHEBI:18420"/>
    </cofactor>
    <cofactor evidence="12">
        <name>Mn(2+)</name>
        <dbReference type="ChEBI" id="CHEBI:29035"/>
    </cofactor>
</comment>
<dbReference type="CDD" id="cd00114">
    <property type="entry name" value="LIGANc"/>
    <property type="match status" value="1"/>
</dbReference>
<dbReference type="SMART" id="SM00292">
    <property type="entry name" value="BRCT"/>
    <property type="match status" value="1"/>
</dbReference>
<proteinExistence type="inferred from homology"/>
<dbReference type="InterPro" id="IPR004150">
    <property type="entry name" value="NAD_DNA_ligase_OB"/>
</dbReference>
<keyword evidence="5 12" id="KW-0227">DNA damage</keyword>
<dbReference type="PROSITE" id="PS01055">
    <property type="entry name" value="DNA_LIGASE_N1"/>
    <property type="match status" value="1"/>
</dbReference>
<keyword evidence="3 12" id="KW-0235">DNA replication</keyword>
<dbReference type="InterPro" id="IPR010994">
    <property type="entry name" value="RuvA_2-like"/>
</dbReference>
<dbReference type="PANTHER" id="PTHR23389:SF9">
    <property type="entry name" value="DNA LIGASE"/>
    <property type="match status" value="1"/>
</dbReference>
<dbReference type="GO" id="GO:0003911">
    <property type="term" value="F:DNA ligase (NAD+) activity"/>
    <property type="evidence" value="ECO:0007669"/>
    <property type="project" value="UniProtKB-EC"/>
</dbReference>
<protein>
    <recommendedName>
        <fullName evidence="12">DNA ligase</fullName>
        <ecNumber evidence="12">6.5.1.2</ecNumber>
    </recommendedName>
    <alternativeName>
        <fullName evidence="12">Polydeoxyribonucleotide synthase [NAD(+)]</fullName>
    </alternativeName>
</protein>
<feature type="binding site" evidence="12">
    <location>
        <position position="458"/>
    </location>
    <ligand>
        <name>Zn(2+)</name>
        <dbReference type="ChEBI" id="CHEBI:29105"/>
    </ligand>
</feature>
<evidence type="ECO:0000256" key="4">
    <source>
        <dbReference type="ARBA" id="ARBA00022723"/>
    </source>
</evidence>
<dbReference type="HAMAP" id="MF_01588">
    <property type="entry name" value="DNA_ligase_A"/>
    <property type="match status" value="1"/>
</dbReference>
<organism evidence="14 15">
    <name type="scientific">Devosia rhizoryzae</name>
    <dbReference type="NCBI Taxonomy" id="2774137"/>
    <lineage>
        <taxon>Bacteria</taxon>
        <taxon>Pseudomonadati</taxon>
        <taxon>Pseudomonadota</taxon>
        <taxon>Alphaproteobacteria</taxon>
        <taxon>Hyphomicrobiales</taxon>
        <taxon>Devosiaceae</taxon>
        <taxon>Devosia</taxon>
    </lineage>
</organism>
<dbReference type="Pfam" id="PF03119">
    <property type="entry name" value="DNA_ligase_ZBD"/>
    <property type="match status" value="1"/>
</dbReference>
<feature type="binding site" evidence="12">
    <location>
        <position position="128"/>
    </location>
    <ligand>
        <name>NAD(+)</name>
        <dbReference type="ChEBI" id="CHEBI:57540"/>
    </ligand>
</feature>
<evidence type="ECO:0000256" key="1">
    <source>
        <dbReference type="ARBA" id="ARBA00004067"/>
    </source>
</evidence>
<dbReference type="InterPro" id="IPR013840">
    <property type="entry name" value="DNAligase_N"/>
</dbReference>
<evidence type="ECO:0000259" key="13">
    <source>
        <dbReference type="PROSITE" id="PS50172"/>
    </source>
</evidence>
<dbReference type="CDD" id="cd17748">
    <property type="entry name" value="BRCT_DNA_ligase_like"/>
    <property type="match status" value="1"/>
</dbReference>
<dbReference type="Gene3D" id="1.10.150.20">
    <property type="entry name" value="5' to 3' exonuclease, C-terminal subdomain"/>
    <property type="match status" value="2"/>
</dbReference>
<keyword evidence="2 12" id="KW-0436">Ligase</keyword>
<dbReference type="Gene3D" id="6.20.10.30">
    <property type="match status" value="1"/>
</dbReference>
<dbReference type="InterPro" id="IPR018239">
    <property type="entry name" value="DNA_ligase_AS"/>
</dbReference>
<dbReference type="SUPFAM" id="SSF47781">
    <property type="entry name" value="RuvA domain 2-like"/>
    <property type="match status" value="1"/>
</dbReference>
<dbReference type="PROSITE" id="PS50172">
    <property type="entry name" value="BRCT"/>
    <property type="match status" value="1"/>
</dbReference>
<dbReference type="Pfam" id="PF12826">
    <property type="entry name" value="HHH_2"/>
    <property type="match status" value="1"/>
</dbReference>
<evidence type="ECO:0000256" key="11">
    <source>
        <dbReference type="ARBA" id="ARBA00034005"/>
    </source>
</evidence>
<keyword evidence="9 12" id="KW-0234">DNA repair</keyword>
<keyword evidence="10 12" id="KW-0464">Manganese</keyword>
<evidence type="ECO:0000256" key="8">
    <source>
        <dbReference type="ARBA" id="ARBA00023027"/>
    </source>
</evidence>
<comment type="function">
    <text evidence="1 12">DNA ligase that catalyzes the formation of phosphodiester linkages between 5'-phosphoryl and 3'-hydroxyl groups in double-stranded DNA using NAD as a coenzyme and as the energy source for the reaction. It is essential for DNA replication and repair of damaged DNA.</text>
</comment>
<dbReference type="Proteomes" id="UP000595857">
    <property type="component" value="Chromosome"/>
</dbReference>
<dbReference type="NCBIfam" id="TIGR00575">
    <property type="entry name" value="dnlj"/>
    <property type="match status" value="1"/>
</dbReference>
<sequence>MSDLSQTPVSDLSEDEARSELERLAGAIAAADLAYHGKDTPEITDAEYDALRIRNAELEGAFPELVRSDSPTGKVGAAPAEGFSKVRHAVPMLSLAKAYTDQDVLDFIERGRRFFQKDEGLDLAFTAEPKIDGLSASLRYEHGVFVQGATRGDGSVGEDITANLRTIKDIPKRLPEGGDWPEVIEIRGEVYMTYAEFQALKERSAAAGGQNYVNPRNTAAGSLRQKDPSITASRNLRFFAYAWGFTSADPAPTQFEAVQKFADWGFQISPLMLRAKSAEELIAQYKLIESQRSSLGYDIDGVVYKVDQLELQRRWGFVTGEPRWAIAHKFPAEQATTTVRDIEIQVGRTGTLAPIARLDPVSVGGVTVVNATLHNEDYIAGRDSNGLPIRDGKDIRIGDTVTIQRAGDVIPQIVDVVIEKRPAAAEAFHMPETCPVCGSPAVREINEKTGKEDSRRRCTGELFCPAQAVESLRHFVSRGAMDIEGLGAENIELLFSKDLVKTPADIFTLKDKRAEVQRAFAERREEQARQREAASGKARKNVRSVEDRNYEGLDKLFAAIDARRDPELDRFIFALGIRHIGETTGAVLARTFGTIEKLQEAGREMAAADDPMGVFPSVDGIGSTVVEALVEFFGNERNNEALAALLAQVRPKPYVVTISADSQVAGKTVVFTGTLEKMSRSEAKAMAERLGAKVAGSVSAKTDILVAGPGAGSKLKQAQEHGVEVISEDEWFARVGK</sequence>
<dbReference type="NCBIfam" id="NF005932">
    <property type="entry name" value="PRK07956.1"/>
    <property type="match status" value="1"/>
</dbReference>
<feature type="binding site" evidence="12">
    <location>
        <position position="189"/>
    </location>
    <ligand>
        <name>NAD(+)</name>
        <dbReference type="ChEBI" id="CHEBI:57540"/>
    </ligand>
</feature>
<dbReference type="EMBL" id="CP068046">
    <property type="protein sequence ID" value="QQR40191.1"/>
    <property type="molecule type" value="Genomic_DNA"/>
</dbReference>
<keyword evidence="15" id="KW-1185">Reference proteome</keyword>